<feature type="region of interest" description="Disordered" evidence="1">
    <location>
        <begin position="499"/>
        <end position="519"/>
    </location>
</feature>
<evidence type="ECO:0000313" key="3">
    <source>
        <dbReference type="EMBL" id="CAI2359161.1"/>
    </source>
</evidence>
<proteinExistence type="predicted"/>
<feature type="signal peptide" evidence="2">
    <location>
        <begin position="1"/>
        <end position="23"/>
    </location>
</feature>
<organism evidence="3 4">
    <name type="scientific">Euplotes crassus</name>
    <dbReference type="NCBI Taxonomy" id="5936"/>
    <lineage>
        <taxon>Eukaryota</taxon>
        <taxon>Sar</taxon>
        <taxon>Alveolata</taxon>
        <taxon>Ciliophora</taxon>
        <taxon>Intramacronucleata</taxon>
        <taxon>Spirotrichea</taxon>
        <taxon>Hypotrichia</taxon>
        <taxon>Euplotida</taxon>
        <taxon>Euplotidae</taxon>
        <taxon>Moneuplotes</taxon>
    </lineage>
</organism>
<evidence type="ECO:0000313" key="4">
    <source>
        <dbReference type="Proteomes" id="UP001295684"/>
    </source>
</evidence>
<dbReference type="EMBL" id="CAMPGE010000415">
    <property type="protein sequence ID" value="CAI2359161.1"/>
    <property type="molecule type" value="Genomic_DNA"/>
</dbReference>
<keyword evidence="4" id="KW-1185">Reference proteome</keyword>
<sequence>MSETSFLLSLISCLSFLCLNIDCMDIKEQNNGVITLKFDSKESQSEEEASVDQANDYFALSDLGESDSSHQPNKNFNNNLKRRSNKYQSLYQRNRDKIRKLTKPVLNELKKGISNVHGHSPSFGFAPVIFNQKADSYWGMISKDIFSSKGKKNLHIRKLLQEHDIAELKQKMVLDCFTFGQKLSNSLKSNMIVEEIQQTVQKRDIKDKDSGSKNRHKKNKCRSGYPKRGRRAFMRPGQRLSSSVISNFDSNEDTKENDTFVPDERRDFLEPNAKNFQPRLSLNTNINAFRPTADGLKIKYGLLHPDNDDLGNIHSKVKEANSCRNFNPKTPKVNVSRNLQKNSLLQTQFFPDKTMECDSSVLWNKASMKTPDKKKVKNLKVKKSTIKSFHTFLMKDPVKRKNKALSTSYVLKSLMHSIKNNQRIFLGKERVKNKVLFKPKISLKSRRIQRPSSVAEHTKSSLAKFRTKVGSNNQKRENFKIFYKNTRPRTQFGSSLGMESLSTSLPHHPRNMPNLLRPSTDTSSYNVIVRHERSYKNSI</sequence>
<feature type="chain" id="PRO_5042017154" evidence="2">
    <location>
        <begin position="24"/>
        <end position="539"/>
    </location>
</feature>
<feature type="compositionally biased region" description="Basic and acidic residues" evidence="1">
    <location>
        <begin position="201"/>
        <end position="212"/>
    </location>
</feature>
<protein>
    <submittedName>
        <fullName evidence="3">Uncharacterized protein</fullName>
    </submittedName>
</protein>
<evidence type="ECO:0000256" key="1">
    <source>
        <dbReference type="SAM" id="MobiDB-lite"/>
    </source>
</evidence>
<keyword evidence="2" id="KW-0732">Signal</keyword>
<dbReference type="Proteomes" id="UP001295684">
    <property type="component" value="Unassembled WGS sequence"/>
</dbReference>
<feature type="compositionally biased region" description="Basic residues" evidence="1">
    <location>
        <begin position="213"/>
        <end position="233"/>
    </location>
</feature>
<name>A0AAD1X679_EUPCR</name>
<gene>
    <name evidence="3" type="ORF">ECRASSUSDP1_LOCUS446</name>
</gene>
<comment type="caution">
    <text evidence="3">The sequence shown here is derived from an EMBL/GenBank/DDBJ whole genome shotgun (WGS) entry which is preliminary data.</text>
</comment>
<evidence type="ECO:0000256" key="2">
    <source>
        <dbReference type="SAM" id="SignalP"/>
    </source>
</evidence>
<accession>A0AAD1X679</accession>
<feature type="region of interest" description="Disordered" evidence="1">
    <location>
        <begin position="201"/>
        <end position="235"/>
    </location>
</feature>
<reference evidence="3" key="1">
    <citation type="submission" date="2023-07" db="EMBL/GenBank/DDBJ databases">
        <authorList>
            <consortium name="AG Swart"/>
            <person name="Singh M."/>
            <person name="Singh A."/>
            <person name="Seah K."/>
            <person name="Emmerich C."/>
        </authorList>
    </citation>
    <scope>NUCLEOTIDE SEQUENCE</scope>
    <source>
        <strain evidence="3">DP1</strain>
    </source>
</reference>
<dbReference type="AlphaFoldDB" id="A0AAD1X679"/>